<dbReference type="Proteomes" id="UP001651050">
    <property type="component" value="Unassembled WGS sequence"/>
</dbReference>
<keyword evidence="2" id="KW-1185">Reference proteome</keyword>
<accession>A0ABT0J095</accession>
<evidence type="ECO:0000313" key="1">
    <source>
        <dbReference type="EMBL" id="MCK9792921.1"/>
    </source>
</evidence>
<comment type="caution">
    <text evidence="1">The sequence shown here is derived from an EMBL/GenBank/DDBJ whole genome shotgun (WGS) entry which is preliminary data.</text>
</comment>
<organism evidence="1 2">
    <name type="scientific">Isoptericola peretonis</name>
    <dbReference type="NCBI Taxonomy" id="2918523"/>
    <lineage>
        <taxon>Bacteria</taxon>
        <taxon>Bacillati</taxon>
        <taxon>Actinomycetota</taxon>
        <taxon>Actinomycetes</taxon>
        <taxon>Micrococcales</taxon>
        <taxon>Promicromonosporaceae</taxon>
        <taxon>Isoptericola</taxon>
    </lineage>
</organism>
<gene>
    <name evidence="1" type="ORF">M1843_04055</name>
</gene>
<proteinExistence type="predicted"/>
<dbReference type="EMBL" id="JALQCY010000001">
    <property type="protein sequence ID" value="MCK9792921.1"/>
    <property type="molecule type" value="Genomic_DNA"/>
</dbReference>
<sequence>MGRRARREHDDRTWGMRVTEAFLPFFGPASIRKTPPIPPTAEDVARDTALRSSLERVTRADGHVYLVERED</sequence>
<evidence type="ECO:0000313" key="2">
    <source>
        <dbReference type="Proteomes" id="UP001651050"/>
    </source>
</evidence>
<reference evidence="1 2" key="1">
    <citation type="submission" date="2022-02" db="EMBL/GenBank/DDBJ databases">
        <title>The car tank lid bacteriome: a reservoir of bacteria with potential in bioremediation of fuel.</title>
        <authorList>
            <person name="Vidal-Verdu A."/>
            <person name="Gomez-Martinez D."/>
            <person name="Latorre-Perez A."/>
            <person name="Pereto J."/>
            <person name="Porcar M."/>
        </authorList>
    </citation>
    <scope>NUCLEOTIDE SEQUENCE [LARGE SCALE GENOMIC DNA]</scope>
    <source>
        <strain evidence="1 2">4D.3</strain>
    </source>
</reference>
<protein>
    <submittedName>
        <fullName evidence="1">Uncharacterized protein</fullName>
    </submittedName>
</protein>
<name>A0ABT0J095_9MICO</name>
<dbReference type="RefSeq" id="WP_416342763.1">
    <property type="nucleotide sequence ID" value="NZ_JALQCY010000001.1"/>
</dbReference>